<comment type="caution">
    <text evidence="2">The sequence shown here is derived from an EMBL/GenBank/DDBJ whole genome shotgun (WGS) entry which is preliminary data.</text>
</comment>
<name>A0A150HB09_9MICO</name>
<keyword evidence="1" id="KW-1133">Transmembrane helix</keyword>
<accession>A0A150HB09</accession>
<organism evidence="2 3">
    <name type="scientific">Microbacterium laevaniformans</name>
    <dbReference type="NCBI Taxonomy" id="36807"/>
    <lineage>
        <taxon>Bacteria</taxon>
        <taxon>Bacillati</taxon>
        <taxon>Actinomycetota</taxon>
        <taxon>Actinomycetes</taxon>
        <taxon>Micrococcales</taxon>
        <taxon>Microbacteriaceae</taxon>
        <taxon>Microbacterium</taxon>
    </lineage>
</organism>
<keyword evidence="1" id="KW-0472">Membrane</keyword>
<reference evidence="2 3" key="1">
    <citation type="submission" date="2016-01" db="EMBL/GenBank/DDBJ databases">
        <title>Draft genome sequences of Microbacterium laevaniformans LCDC 91-0039 and the type strain of Microbacterium hominis LCDC 84-209.</title>
        <authorList>
            <person name="Bernier A.-M."/>
            <person name="Bernard K."/>
        </authorList>
    </citation>
    <scope>NUCLEOTIDE SEQUENCE [LARGE SCALE GENOMIC DNA]</scope>
    <source>
        <strain evidence="2 3">LCDC 91-0039</strain>
    </source>
</reference>
<dbReference type="EMBL" id="LRAD01000046">
    <property type="protein sequence ID" value="KXZ59303.1"/>
    <property type="molecule type" value="Genomic_DNA"/>
</dbReference>
<proteinExistence type="predicted"/>
<gene>
    <name evidence="2" type="ORF">Mlaev_02339</name>
</gene>
<dbReference type="RefSeq" id="WP_269454347.1">
    <property type="nucleotide sequence ID" value="NZ_LRAD01000046.1"/>
</dbReference>
<feature type="transmembrane region" description="Helical" evidence="1">
    <location>
        <begin position="6"/>
        <end position="26"/>
    </location>
</feature>
<sequence>MNATEQTLLFASTGVVLVGTLVVFVVQFIRGRGRDGGDGSNQ</sequence>
<keyword evidence="3" id="KW-1185">Reference proteome</keyword>
<evidence type="ECO:0000256" key="1">
    <source>
        <dbReference type="SAM" id="Phobius"/>
    </source>
</evidence>
<dbReference type="Proteomes" id="UP000075357">
    <property type="component" value="Unassembled WGS sequence"/>
</dbReference>
<dbReference type="AlphaFoldDB" id="A0A150HB09"/>
<dbReference type="PATRIC" id="fig|36807.3.peg.2376"/>
<evidence type="ECO:0000313" key="2">
    <source>
        <dbReference type="EMBL" id="KXZ59303.1"/>
    </source>
</evidence>
<keyword evidence="1" id="KW-0812">Transmembrane</keyword>
<dbReference type="STRING" id="36807.Mlaev_02339"/>
<protein>
    <submittedName>
        <fullName evidence="2">Uncharacterized protein</fullName>
    </submittedName>
</protein>
<evidence type="ECO:0000313" key="3">
    <source>
        <dbReference type="Proteomes" id="UP000075357"/>
    </source>
</evidence>